<organism evidence="7">
    <name type="scientific">Salpingoeca rosetta (strain ATCC 50818 / BSB-021)</name>
    <dbReference type="NCBI Taxonomy" id="946362"/>
    <lineage>
        <taxon>Eukaryota</taxon>
        <taxon>Choanoflagellata</taxon>
        <taxon>Craspedida</taxon>
        <taxon>Salpingoecidae</taxon>
        <taxon>Salpingoeca</taxon>
    </lineage>
</organism>
<keyword evidence="2" id="KW-0963">Cytoplasm</keyword>
<evidence type="ECO:0000256" key="4">
    <source>
        <dbReference type="ARBA" id="ARBA00022737"/>
    </source>
</evidence>
<dbReference type="GO" id="GO:0042073">
    <property type="term" value="P:intraciliary transport"/>
    <property type="evidence" value="ECO:0007669"/>
    <property type="project" value="TreeGrafter"/>
</dbReference>
<dbReference type="OrthoDB" id="445052at2759"/>
<dbReference type="InterPro" id="IPR036322">
    <property type="entry name" value="WD40_repeat_dom_sf"/>
</dbReference>
<evidence type="ECO:0000256" key="1">
    <source>
        <dbReference type="ARBA" id="ARBA00004496"/>
    </source>
</evidence>
<dbReference type="PANTHER" id="PTHR12442:SF26">
    <property type="entry name" value="CYTOPLASMIC DYNEIN 2 INTERMEDIATE CHAIN 2"/>
    <property type="match status" value="1"/>
</dbReference>
<dbReference type="SMART" id="SM00320">
    <property type="entry name" value="WD40"/>
    <property type="match status" value="5"/>
</dbReference>
<feature type="region of interest" description="Disordered" evidence="5">
    <location>
        <begin position="1"/>
        <end position="36"/>
    </location>
</feature>
<dbReference type="Pfam" id="PF00400">
    <property type="entry name" value="WD40"/>
    <property type="match status" value="1"/>
</dbReference>
<dbReference type="Gene3D" id="2.130.10.10">
    <property type="entry name" value="YVTN repeat-like/Quinoprotein amine dehydrogenase"/>
    <property type="match status" value="2"/>
</dbReference>
<dbReference type="STRING" id="946362.F2UEI4"/>
<dbReference type="FunCoup" id="F2UEI4">
    <property type="interactions" value="228"/>
</dbReference>
<dbReference type="SUPFAM" id="SSF50978">
    <property type="entry name" value="WD40 repeat-like"/>
    <property type="match status" value="1"/>
</dbReference>
<dbReference type="InterPro" id="IPR015943">
    <property type="entry name" value="WD40/YVTN_repeat-like_dom_sf"/>
</dbReference>
<name>F2UEI4_SALR5</name>
<dbReference type="OMA" id="SYVCAWN"/>
<evidence type="ECO:0000256" key="5">
    <source>
        <dbReference type="SAM" id="MobiDB-lite"/>
    </source>
</evidence>
<dbReference type="GeneID" id="16073249"/>
<dbReference type="InParanoid" id="F2UEI4"/>
<dbReference type="GO" id="GO:0005868">
    <property type="term" value="C:cytoplasmic dynein complex"/>
    <property type="evidence" value="ECO:0007669"/>
    <property type="project" value="TreeGrafter"/>
</dbReference>
<protein>
    <submittedName>
        <fullName evidence="6">Uncharacterized protein</fullName>
    </submittedName>
</protein>
<accession>F2UEI4</accession>
<keyword evidence="4" id="KW-0677">Repeat</keyword>
<evidence type="ECO:0000256" key="3">
    <source>
        <dbReference type="ARBA" id="ARBA00022574"/>
    </source>
</evidence>
<dbReference type="GO" id="GO:0045503">
    <property type="term" value="F:dynein light chain binding"/>
    <property type="evidence" value="ECO:0007669"/>
    <property type="project" value="TreeGrafter"/>
</dbReference>
<reference evidence="6" key="1">
    <citation type="submission" date="2009-08" db="EMBL/GenBank/DDBJ databases">
        <title>Annotation of Salpingoeca rosetta.</title>
        <authorList>
            <consortium name="The Broad Institute Genome Sequencing Platform"/>
            <person name="Russ C."/>
            <person name="Cuomo C."/>
            <person name="Burger G."/>
            <person name="Gray M.W."/>
            <person name="Holland P.W.H."/>
            <person name="King N."/>
            <person name="Lang F.B.F."/>
            <person name="Roger A.J."/>
            <person name="Ruiz-Trillo I."/>
            <person name="Young S.K."/>
            <person name="Zeng Q."/>
            <person name="Gargeya S."/>
            <person name="Alvarado L."/>
            <person name="Berlin A."/>
            <person name="Chapman S.B."/>
            <person name="Chen Z."/>
            <person name="Freedman E."/>
            <person name="Gellesch M."/>
            <person name="Goldberg J."/>
            <person name="Griggs A."/>
            <person name="Gujja S."/>
            <person name="Heilman E."/>
            <person name="Heiman D."/>
            <person name="Howarth C."/>
            <person name="Mehta T."/>
            <person name="Neiman D."/>
            <person name="Pearson M."/>
            <person name="Roberts A."/>
            <person name="Saif S."/>
            <person name="Shea T."/>
            <person name="Shenoy N."/>
            <person name="Sisk P."/>
            <person name="Stolte C."/>
            <person name="Sykes S."/>
            <person name="White J."/>
            <person name="Yandava C."/>
            <person name="Haas B."/>
            <person name="Nusbaum C."/>
            <person name="Birren B."/>
        </authorList>
    </citation>
    <scope>NUCLEOTIDE SEQUENCE [LARGE SCALE GENOMIC DNA]</scope>
    <source>
        <strain evidence="6">ATCC 50818</strain>
    </source>
</reference>
<dbReference type="AlphaFoldDB" id="F2UEI4"/>
<keyword evidence="7" id="KW-1185">Reference proteome</keyword>
<dbReference type="RefSeq" id="XP_004992678.1">
    <property type="nucleotide sequence ID" value="XM_004992621.1"/>
</dbReference>
<sequence>MMTGGGGGGDGRKKDGGALAAAVFGDAPRQPSTDIHSSWKTETSLEDANTQTPAIITSDNAVQSTEMVDSEIQTEDMDEPDDRYQPIADGDDDAAAPIASFLERIEAAVSRQLDLNARSTAFEGFEFASHGLRESKITHTLKNLALSAEMQAVSAAFNRTGSVVAVAYGLADKQEWWTATSHICTWNLDGIRCNPNKPDKAMELESCATCLSYHTSDISLLAAGMLNGEVVVLDTSQDEGQELVCVSPFVADSHSEPVADIAWLRHHGDKSELVTVSGDGSIILWLYNHMGSLSLAKRVCVNVLDIPAYLRPSDAGAQQVELGVTCVAGKSAVQGRQLYLGTETGCVCRVPVTSARAPVVGNATDFAYRPHLGPVHAIAHSPHLDNVFATCGTDGKIHIYHQLQSHPLVTLDPQRAALLSVVFHPSRPAVIMAAAADGALVAYDLLKSTTQPTDVLDGGKDDDNTSPPAIRKLAINARRPGTLAAACDDGSVKVWALGAHLRETVPGEQHRMVQWVADLFSNA</sequence>
<dbReference type="InterPro" id="IPR001680">
    <property type="entry name" value="WD40_rpt"/>
</dbReference>
<evidence type="ECO:0000313" key="6">
    <source>
        <dbReference type="EMBL" id="EGD75034.1"/>
    </source>
</evidence>
<dbReference type="EMBL" id="GL832970">
    <property type="protein sequence ID" value="EGD75034.1"/>
    <property type="molecule type" value="Genomic_DNA"/>
</dbReference>
<evidence type="ECO:0000256" key="2">
    <source>
        <dbReference type="ARBA" id="ARBA00022490"/>
    </source>
</evidence>
<proteinExistence type="predicted"/>
<dbReference type="PANTHER" id="PTHR12442">
    <property type="entry name" value="DYNEIN INTERMEDIATE CHAIN"/>
    <property type="match status" value="1"/>
</dbReference>
<dbReference type="GO" id="GO:0097014">
    <property type="term" value="C:ciliary plasm"/>
    <property type="evidence" value="ECO:0007669"/>
    <property type="project" value="TreeGrafter"/>
</dbReference>
<evidence type="ECO:0000313" key="7">
    <source>
        <dbReference type="Proteomes" id="UP000007799"/>
    </source>
</evidence>
<dbReference type="GO" id="GO:0045504">
    <property type="term" value="F:dynein heavy chain binding"/>
    <property type="evidence" value="ECO:0007669"/>
    <property type="project" value="TreeGrafter"/>
</dbReference>
<gene>
    <name evidence="6" type="ORF">PTSG_07259</name>
</gene>
<comment type="subcellular location">
    <subcellularLocation>
        <location evidence="1">Cytoplasm</location>
    </subcellularLocation>
</comment>
<dbReference type="eggNOG" id="KOG1587">
    <property type="taxonomic scope" value="Eukaryota"/>
</dbReference>
<dbReference type="InterPro" id="IPR050687">
    <property type="entry name" value="Dynein_IC"/>
</dbReference>
<keyword evidence="3" id="KW-0853">WD repeat</keyword>
<dbReference type="KEGG" id="sre:PTSG_07259"/>
<dbReference type="Proteomes" id="UP000007799">
    <property type="component" value="Unassembled WGS sequence"/>
</dbReference>